<dbReference type="PANTHER" id="PTHR38032:SF1">
    <property type="entry name" value="RNA-BINDING PROTEIN KHPB N-TERMINAL DOMAIN-CONTAINING PROTEIN"/>
    <property type="match status" value="1"/>
</dbReference>
<dbReference type="Proteomes" id="UP000321917">
    <property type="component" value="Unassembled WGS sequence"/>
</dbReference>
<dbReference type="EMBL" id="VOLR01000039">
    <property type="protein sequence ID" value="TWX54291.1"/>
    <property type="molecule type" value="Genomic_DNA"/>
</dbReference>
<dbReference type="Proteomes" id="UP000321525">
    <property type="component" value="Unassembled WGS sequence"/>
</dbReference>
<accession>A0A5C6Q2R1</accession>
<organism evidence="3 5">
    <name type="scientific">Colwellia hornerae</name>
    <dbReference type="NCBI Taxonomy" id="89402"/>
    <lineage>
        <taxon>Bacteria</taxon>
        <taxon>Pseudomonadati</taxon>
        <taxon>Pseudomonadota</taxon>
        <taxon>Gammaproteobacteria</taxon>
        <taxon>Alteromonadales</taxon>
        <taxon>Colwelliaceae</taxon>
        <taxon>Colwellia</taxon>
    </lineage>
</organism>
<reference evidence="3 5" key="1">
    <citation type="submission" date="2019-07" db="EMBL/GenBank/DDBJ databases">
        <title>Genomes of sea-ice associated Colwellia species.</title>
        <authorList>
            <person name="Bowman J.P."/>
        </authorList>
    </citation>
    <scope>NUCLEOTIDE SEQUENCE [LARGE SCALE GENOMIC DNA]</scope>
    <source>
        <strain evidence="2 4">ACAM 607</strain>
        <strain evidence="3 5">IC036</strain>
    </source>
</reference>
<proteinExistence type="predicted"/>
<evidence type="ECO:0000313" key="2">
    <source>
        <dbReference type="EMBL" id="TWX54291.1"/>
    </source>
</evidence>
<dbReference type="InterPro" id="IPR005646">
    <property type="entry name" value="FapA"/>
</dbReference>
<dbReference type="OrthoDB" id="5807941at2"/>
<evidence type="ECO:0000313" key="5">
    <source>
        <dbReference type="Proteomes" id="UP000321917"/>
    </source>
</evidence>
<dbReference type="Pfam" id="PF03961">
    <property type="entry name" value="FapA"/>
    <property type="match status" value="1"/>
</dbReference>
<dbReference type="EMBL" id="VOLQ01000055">
    <property type="protein sequence ID" value="TWX63068.1"/>
    <property type="molecule type" value="Genomic_DNA"/>
</dbReference>
<gene>
    <name evidence="2" type="ORF">ESZ26_18085</name>
    <name evidence="3" type="ORF">ESZ27_18025</name>
</gene>
<dbReference type="AlphaFoldDB" id="A0A5C6Q2R1"/>
<dbReference type="PANTHER" id="PTHR38032">
    <property type="entry name" value="POLYMERASE-RELATED"/>
    <property type="match status" value="1"/>
</dbReference>
<comment type="caution">
    <text evidence="3">The sequence shown here is derived from an EMBL/GenBank/DDBJ whole genome shotgun (WGS) entry which is preliminary data.</text>
</comment>
<sequence length="557" mass="60789">MCDIKLTLQNENKDLLMTITPVKGQPKANLKKLQTAFKLSAYSTFLLIDAAMELLLAEVAKGDESDEQKSTAGTGSIIANAVDASLKVTLAPESMSATLEFTAAYGGKTIENPAVIAILKENNITKGIIKENLINIVKEGRLLQGGKSISTEIAKGKMSKNGKDGYVKYLVDDPAERISCPKKLENGNVDMRELGNLIHVKAGKKLAQLIPPTDGIKGFDVTGTIIDAVSGETCFLEESEGSSFLDENNNILVAVIDGMPKYLENSVAVHKLLEIENIDVGTGNIRFDGSIYVQGNVCEGMQLSATEDIVIGGLVETASISAGGNISIAQGIIGRQVSEKNDLKNSTMLQADGDISAQFAQYVDIFCKKNLNITQYISHSQITVEGDLWVGNIANEKADGKIFGSRVLAGGSVHVGTLGSVCGAITNINFNYWFKIVEELRVIADEANHKIIRRLPRIYKLLQKAGKLDNENTKQINRITYALKQHLYLLGKLNKEWLEKGNNIDEHLNNFELAAYQSILSGVNIEVTNKNSTFKRDHQATQIKWFENKISIEPIVN</sequence>
<dbReference type="Pfam" id="PF20250">
    <property type="entry name" value="FapA_N"/>
    <property type="match status" value="1"/>
</dbReference>
<keyword evidence="4" id="KW-1185">Reference proteome</keyword>
<dbReference type="InterPro" id="IPR046865">
    <property type="entry name" value="FapA_b_solenoid"/>
</dbReference>
<feature type="domain" description="Flagellar Assembly Protein A N-terminal region" evidence="1">
    <location>
        <begin position="87"/>
        <end position="264"/>
    </location>
</feature>
<name>A0A5C6Q2R1_9GAMM</name>
<dbReference type="RefSeq" id="WP_146801085.1">
    <property type="nucleotide sequence ID" value="NZ_VOLP01000038.1"/>
</dbReference>
<dbReference type="InterPro" id="IPR046866">
    <property type="entry name" value="FapA_N"/>
</dbReference>
<evidence type="ECO:0000313" key="4">
    <source>
        <dbReference type="Proteomes" id="UP000321525"/>
    </source>
</evidence>
<evidence type="ECO:0000259" key="1">
    <source>
        <dbReference type="Pfam" id="PF20250"/>
    </source>
</evidence>
<protein>
    <submittedName>
        <fullName evidence="3">DUF342 domain-containing protein</fullName>
    </submittedName>
</protein>
<evidence type="ECO:0000313" key="3">
    <source>
        <dbReference type="EMBL" id="TWX63068.1"/>
    </source>
</evidence>